<name>A0A8J7H0U6_9ACTN</name>
<dbReference type="Proteomes" id="UP000622552">
    <property type="component" value="Unassembled WGS sequence"/>
</dbReference>
<reference evidence="2" key="1">
    <citation type="submission" date="2020-11" db="EMBL/GenBank/DDBJ databases">
        <title>Sequencing the genomes of 1000 actinobacteria strains.</title>
        <authorList>
            <person name="Klenk H.-P."/>
        </authorList>
    </citation>
    <scope>NUCLEOTIDE SEQUENCE</scope>
    <source>
        <strain evidence="2">DSM 45356</strain>
    </source>
</reference>
<protein>
    <submittedName>
        <fullName evidence="2">Uncharacterized protein</fullName>
    </submittedName>
</protein>
<gene>
    <name evidence="2" type="ORF">IW245_008009</name>
</gene>
<keyword evidence="3" id="KW-1185">Reference proteome</keyword>
<dbReference type="AlphaFoldDB" id="A0A8J7H0U6"/>
<accession>A0A8J7H0U6</accession>
<dbReference type="EMBL" id="JADOUF010000001">
    <property type="protein sequence ID" value="MBG6141815.1"/>
    <property type="molecule type" value="Genomic_DNA"/>
</dbReference>
<evidence type="ECO:0000256" key="1">
    <source>
        <dbReference type="SAM" id="MobiDB-lite"/>
    </source>
</evidence>
<sequence>MRSNCAGPRPSAVTPYSPPSAGSYSQSPTVAAVPIGALLSTRPVVGSMTCIRPPAATT</sequence>
<proteinExistence type="predicted"/>
<comment type="caution">
    <text evidence="2">The sequence shown here is derived from an EMBL/GenBank/DDBJ whole genome shotgun (WGS) entry which is preliminary data.</text>
</comment>
<evidence type="ECO:0000313" key="2">
    <source>
        <dbReference type="EMBL" id="MBG6141815.1"/>
    </source>
</evidence>
<feature type="region of interest" description="Disordered" evidence="1">
    <location>
        <begin position="1"/>
        <end position="27"/>
    </location>
</feature>
<evidence type="ECO:0000313" key="3">
    <source>
        <dbReference type="Proteomes" id="UP000622552"/>
    </source>
</evidence>
<organism evidence="2 3">
    <name type="scientific">Longispora fulva</name>
    <dbReference type="NCBI Taxonomy" id="619741"/>
    <lineage>
        <taxon>Bacteria</taxon>
        <taxon>Bacillati</taxon>
        <taxon>Actinomycetota</taxon>
        <taxon>Actinomycetes</taxon>
        <taxon>Micromonosporales</taxon>
        <taxon>Micromonosporaceae</taxon>
        <taxon>Longispora</taxon>
    </lineage>
</organism>